<name>A0A8H5B8Y3_9AGAR</name>
<accession>A0A8H5B8Y3</accession>
<evidence type="ECO:0000256" key="1">
    <source>
        <dbReference type="SAM" id="MobiDB-lite"/>
    </source>
</evidence>
<protein>
    <submittedName>
        <fullName evidence="2">Uncharacterized protein</fullName>
    </submittedName>
</protein>
<evidence type="ECO:0000313" key="3">
    <source>
        <dbReference type="Proteomes" id="UP000567179"/>
    </source>
</evidence>
<dbReference type="AlphaFoldDB" id="A0A8H5B8Y3"/>
<reference evidence="2 3" key="1">
    <citation type="journal article" date="2020" name="ISME J.">
        <title>Uncovering the hidden diversity of litter-decomposition mechanisms in mushroom-forming fungi.</title>
        <authorList>
            <person name="Floudas D."/>
            <person name="Bentzer J."/>
            <person name="Ahren D."/>
            <person name="Johansson T."/>
            <person name="Persson P."/>
            <person name="Tunlid A."/>
        </authorList>
    </citation>
    <scope>NUCLEOTIDE SEQUENCE [LARGE SCALE GENOMIC DNA]</scope>
    <source>
        <strain evidence="2 3">CBS 101986</strain>
    </source>
</reference>
<keyword evidence="3" id="KW-1185">Reference proteome</keyword>
<proteinExistence type="predicted"/>
<dbReference type="Proteomes" id="UP000567179">
    <property type="component" value="Unassembled WGS sequence"/>
</dbReference>
<dbReference type="EMBL" id="JAACJJ010000031">
    <property type="protein sequence ID" value="KAF5318098.1"/>
    <property type="molecule type" value="Genomic_DNA"/>
</dbReference>
<feature type="region of interest" description="Disordered" evidence="1">
    <location>
        <begin position="33"/>
        <end position="86"/>
    </location>
</feature>
<organism evidence="2 3">
    <name type="scientific">Psilocybe cf. subviscida</name>
    <dbReference type="NCBI Taxonomy" id="2480587"/>
    <lineage>
        <taxon>Eukaryota</taxon>
        <taxon>Fungi</taxon>
        <taxon>Dikarya</taxon>
        <taxon>Basidiomycota</taxon>
        <taxon>Agaricomycotina</taxon>
        <taxon>Agaricomycetes</taxon>
        <taxon>Agaricomycetidae</taxon>
        <taxon>Agaricales</taxon>
        <taxon>Agaricineae</taxon>
        <taxon>Strophariaceae</taxon>
        <taxon>Psilocybe</taxon>
    </lineage>
</organism>
<evidence type="ECO:0000313" key="2">
    <source>
        <dbReference type="EMBL" id="KAF5318098.1"/>
    </source>
</evidence>
<sequence>MFCKGYYKSKPQFPTSNPLSDGARVCISVVGSRDIGPPLGPPSRSPIAPSSSHHRDGELVQVHQARAEPADSVALQVAKSTPCSKG</sequence>
<gene>
    <name evidence="2" type="ORF">D9619_012061</name>
</gene>
<comment type="caution">
    <text evidence="2">The sequence shown here is derived from an EMBL/GenBank/DDBJ whole genome shotgun (WGS) entry which is preliminary data.</text>
</comment>